<evidence type="ECO:0000259" key="6">
    <source>
        <dbReference type="PROSITE" id="PS50853"/>
    </source>
</evidence>
<keyword evidence="9" id="KW-1185">Reference proteome</keyword>
<dbReference type="RefSeq" id="WP_249996175.1">
    <property type="nucleotide sequence ID" value="NZ_CP116221.1"/>
</dbReference>
<dbReference type="InterPro" id="IPR001322">
    <property type="entry name" value="Lamin_tail_dom"/>
</dbReference>
<dbReference type="PANTHER" id="PTHR33607">
    <property type="entry name" value="ENDONUCLEASE-1"/>
    <property type="match status" value="1"/>
</dbReference>
<dbReference type="GO" id="GO:0004519">
    <property type="term" value="F:endonuclease activity"/>
    <property type="evidence" value="ECO:0007669"/>
    <property type="project" value="UniProtKB-KW"/>
</dbReference>
<dbReference type="SMART" id="SM00060">
    <property type="entry name" value="FN3"/>
    <property type="match status" value="1"/>
</dbReference>
<evidence type="ECO:0000256" key="2">
    <source>
        <dbReference type="ARBA" id="ARBA00022722"/>
    </source>
</evidence>
<sequence length="633" mass="69690">MKHFYTLLITLITLTASAQIPANYYDHATGTGYTLKTQLKRIINNTDDPEISNTIEEEHNPQSYNSLDGFNSTYERDYYYEAAGSNTILDMYSENPSGADPYTFSPGSDECGNYSGEGDCYNKEHVIPQSVFGSQSPMYSDAHHLIPTDGRVNGFRDSYPFGRVNDSQLVSQSGIDNPTDNGSKLGNNLNSGYSAGYSGRVFEPIDEFKGDIARIYFYFVTRYEDQVSSWSSYPMFDGSSDKALADPFLNILVTWHQNDPVSAKEIDRNNNIYYSHQNNRNPFVDHPEYVALIWDTTPDTEAPSDPTNLVASNPTDNSIDLTWTASTDNIAVASYDVYVDGTNTFNTTETTFTATGLTADTNYCFTVKAKDNSGNESSFSNQDCETTTDNGSSGGDIDIFFSEYIEGSGQNKVLEIANFTGADVNLSVYTIKLSANGAAGWTSGFTFPNGATITNQDVYVVANGGASVCSGEYDYLNNDMTSFNGNDAIGLFKNDVLLDIIGELGNAAVYGEDITLIRKSTVDRPTTTFDIINEWDESDNCDDLGDHTQTLSIDDVALNQFKVYPNPVKNVLNIELQSAKKTQVEIYNVLGKRVISKTINTSATIQTEHLSNGVYILRLTQGNSTISKKLIKN</sequence>
<reference evidence="8 9" key="1">
    <citation type="submission" date="2023-01" db="EMBL/GenBank/DDBJ databases">
        <title>Psychroserpens ponticola sp. nov., isolated from seawater.</title>
        <authorList>
            <person name="Kristyanto S."/>
            <person name="Jung J."/>
            <person name="Kim J.M."/>
            <person name="Jeon C.O."/>
        </authorList>
    </citation>
    <scope>NUCLEOTIDE SEQUENCE [LARGE SCALE GENOMIC DNA]</scope>
    <source>
        <strain evidence="8 9">MSW6</strain>
    </source>
</reference>
<feature type="signal peptide" evidence="5">
    <location>
        <begin position="1"/>
        <end position="18"/>
    </location>
</feature>
<dbReference type="Pfam" id="PF00041">
    <property type="entry name" value="fn3"/>
    <property type="match status" value="1"/>
</dbReference>
<evidence type="ECO:0000256" key="1">
    <source>
        <dbReference type="ARBA" id="ARBA00006429"/>
    </source>
</evidence>
<evidence type="ECO:0000256" key="3">
    <source>
        <dbReference type="ARBA" id="ARBA00022729"/>
    </source>
</evidence>
<comment type="similarity">
    <text evidence="1">Belongs to the EndA/NucM nuclease family.</text>
</comment>
<accession>A0ABY7RU80</accession>
<keyword evidence="4" id="KW-0378">Hydrolase</keyword>
<dbReference type="InterPro" id="IPR036116">
    <property type="entry name" value="FN3_sf"/>
</dbReference>
<dbReference type="PROSITE" id="PS51841">
    <property type="entry name" value="LTD"/>
    <property type="match status" value="1"/>
</dbReference>
<dbReference type="InterPro" id="IPR026444">
    <property type="entry name" value="Secre_tail"/>
</dbReference>
<protein>
    <submittedName>
        <fullName evidence="8">Endonuclease</fullName>
    </submittedName>
</protein>
<keyword evidence="2" id="KW-0540">Nuclease</keyword>
<dbReference type="NCBIfam" id="TIGR04183">
    <property type="entry name" value="Por_Secre_tail"/>
    <property type="match status" value="1"/>
</dbReference>
<evidence type="ECO:0000256" key="4">
    <source>
        <dbReference type="ARBA" id="ARBA00022801"/>
    </source>
</evidence>
<dbReference type="Pfam" id="PF04231">
    <property type="entry name" value="Endonuclease_1"/>
    <property type="match status" value="1"/>
</dbReference>
<dbReference type="PANTHER" id="PTHR33607:SF2">
    <property type="entry name" value="ENDONUCLEASE-1"/>
    <property type="match status" value="1"/>
</dbReference>
<keyword evidence="3 5" id="KW-0732">Signal</keyword>
<evidence type="ECO:0000313" key="8">
    <source>
        <dbReference type="EMBL" id="WCO00657.1"/>
    </source>
</evidence>
<dbReference type="InterPro" id="IPR003961">
    <property type="entry name" value="FN3_dom"/>
</dbReference>
<dbReference type="Pfam" id="PF18962">
    <property type="entry name" value="Por_Secre_tail"/>
    <property type="match status" value="1"/>
</dbReference>
<dbReference type="SUPFAM" id="SSF54060">
    <property type="entry name" value="His-Me finger endonucleases"/>
    <property type="match status" value="1"/>
</dbReference>
<dbReference type="PROSITE" id="PS50853">
    <property type="entry name" value="FN3"/>
    <property type="match status" value="1"/>
</dbReference>
<dbReference type="InterPro" id="IPR007346">
    <property type="entry name" value="Endonuclease-I"/>
</dbReference>
<dbReference type="InterPro" id="IPR044925">
    <property type="entry name" value="His-Me_finger_sf"/>
</dbReference>
<keyword evidence="8" id="KW-0255">Endonuclease</keyword>
<dbReference type="CDD" id="cd00063">
    <property type="entry name" value="FN3"/>
    <property type="match status" value="1"/>
</dbReference>
<dbReference type="SUPFAM" id="SSF49265">
    <property type="entry name" value="Fibronectin type III"/>
    <property type="match status" value="1"/>
</dbReference>
<evidence type="ECO:0000256" key="5">
    <source>
        <dbReference type="SAM" id="SignalP"/>
    </source>
</evidence>
<evidence type="ECO:0000313" key="9">
    <source>
        <dbReference type="Proteomes" id="UP001202717"/>
    </source>
</evidence>
<dbReference type="InterPro" id="IPR013783">
    <property type="entry name" value="Ig-like_fold"/>
</dbReference>
<dbReference type="Gene3D" id="2.60.40.10">
    <property type="entry name" value="Immunoglobulins"/>
    <property type="match status" value="1"/>
</dbReference>
<evidence type="ECO:0000259" key="7">
    <source>
        <dbReference type="PROSITE" id="PS51841"/>
    </source>
</evidence>
<name>A0ABY7RU80_9FLAO</name>
<feature type="domain" description="Fibronectin type-III" evidence="6">
    <location>
        <begin position="302"/>
        <end position="391"/>
    </location>
</feature>
<proteinExistence type="inferred from homology"/>
<dbReference type="EMBL" id="CP116221">
    <property type="protein sequence ID" value="WCO00657.1"/>
    <property type="molecule type" value="Genomic_DNA"/>
</dbReference>
<feature type="domain" description="LTD" evidence="7">
    <location>
        <begin position="385"/>
        <end position="551"/>
    </location>
</feature>
<organism evidence="8 9">
    <name type="scientific">Psychroserpens ponticola</name>
    <dbReference type="NCBI Taxonomy" id="2932268"/>
    <lineage>
        <taxon>Bacteria</taxon>
        <taxon>Pseudomonadati</taxon>
        <taxon>Bacteroidota</taxon>
        <taxon>Flavobacteriia</taxon>
        <taxon>Flavobacteriales</taxon>
        <taxon>Flavobacteriaceae</taxon>
        <taxon>Psychroserpens</taxon>
    </lineage>
</organism>
<gene>
    <name evidence="8" type="ORF">MUN68_011325</name>
</gene>
<dbReference type="Pfam" id="PF00932">
    <property type="entry name" value="LTD"/>
    <property type="match status" value="1"/>
</dbReference>
<dbReference type="Proteomes" id="UP001202717">
    <property type="component" value="Chromosome"/>
</dbReference>
<feature type="chain" id="PRO_5047234381" evidence="5">
    <location>
        <begin position="19"/>
        <end position="633"/>
    </location>
</feature>